<dbReference type="OrthoDB" id="6555944at2"/>
<dbReference type="Proteomes" id="UP000032582">
    <property type="component" value="Unassembled WGS sequence"/>
</dbReference>
<dbReference type="AlphaFoldDB" id="A0A0D8L7T7"/>
<evidence type="ECO:0000313" key="2">
    <source>
        <dbReference type="Proteomes" id="UP000032582"/>
    </source>
</evidence>
<proteinExistence type="predicted"/>
<dbReference type="PATRIC" id="fig|582.24.peg.2786"/>
<evidence type="ECO:0000313" key="1">
    <source>
        <dbReference type="EMBL" id="KJF78000.1"/>
    </source>
</evidence>
<gene>
    <name evidence="1" type="ORF">UA45_08935</name>
</gene>
<accession>A0A0D8L7T7</accession>
<dbReference type="InterPro" id="IPR032126">
    <property type="entry name" value="LydA_holin"/>
</dbReference>
<name>A0A0D8L7T7_MORMO</name>
<dbReference type="RefSeq" id="WP_015422877.1">
    <property type="nucleotide sequence ID" value="NZ_CAXOML010000003.1"/>
</dbReference>
<sequence length="102" mass="11183">MAKMDDKDLKVTGTAWGVIFAISLYGGLARYIIDNKRNGYRWSWLGAIMQMMVSGFSGLMGGLLSVELNASFYYTVFAAGMCGAMGSFALDFFWSKFSGGKK</sequence>
<protein>
    <submittedName>
        <fullName evidence="1">Holin</fullName>
    </submittedName>
</protein>
<reference evidence="1 2" key="1">
    <citation type="submission" date="2015-02" db="EMBL/GenBank/DDBJ databases">
        <title>Whole genome shotgun sequencing of cultured foodborne pathogen.</title>
        <authorList>
            <person name="Timme R."/>
            <person name="Allard M.W."/>
            <person name="Strain E."/>
            <person name="Evans P.S."/>
            <person name="Brown E."/>
        </authorList>
    </citation>
    <scope>NUCLEOTIDE SEQUENCE [LARGE SCALE GENOMIC DNA]</scope>
    <source>
        <strain evidence="1 2">GCSL-TSO-24</strain>
    </source>
</reference>
<dbReference type="Pfam" id="PF16083">
    <property type="entry name" value="Phage_holin_3_3"/>
    <property type="match status" value="1"/>
</dbReference>
<organism evidence="1 2">
    <name type="scientific">Morganella morganii</name>
    <name type="common">Proteus morganii</name>
    <dbReference type="NCBI Taxonomy" id="582"/>
    <lineage>
        <taxon>Bacteria</taxon>
        <taxon>Pseudomonadati</taxon>
        <taxon>Pseudomonadota</taxon>
        <taxon>Gammaproteobacteria</taxon>
        <taxon>Enterobacterales</taxon>
        <taxon>Morganellaceae</taxon>
        <taxon>Morganella</taxon>
    </lineage>
</organism>
<dbReference type="EMBL" id="JZSH01000083">
    <property type="protein sequence ID" value="KJF78000.1"/>
    <property type="molecule type" value="Genomic_DNA"/>
</dbReference>
<comment type="caution">
    <text evidence="1">The sequence shown here is derived from an EMBL/GenBank/DDBJ whole genome shotgun (WGS) entry which is preliminary data.</text>
</comment>